<dbReference type="CDD" id="cd12921">
    <property type="entry name" value="VKOR_4"/>
    <property type="match status" value="1"/>
</dbReference>
<dbReference type="OrthoDB" id="1100563at2"/>
<keyword evidence="2" id="KW-1185">Reference proteome</keyword>
<organism evidence="1 2">
    <name type="scientific">Chitinophaga solisilvae</name>
    <dbReference type="NCBI Taxonomy" id="1233460"/>
    <lineage>
        <taxon>Bacteria</taxon>
        <taxon>Pseudomonadati</taxon>
        <taxon>Bacteroidota</taxon>
        <taxon>Chitinophagia</taxon>
        <taxon>Chitinophagales</taxon>
        <taxon>Chitinophagaceae</taxon>
        <taxon>Chitinophaga</taxon>
    </lineage>
</organism>
<name>A0A3S1JHZ5_9BACT</name>
<reference evidence="1" key="1">
    <citation type="submission" date="2020-05" db="EMBL/GenBank/DDBJ databases">
        <title>Chitinophaga laudate sp. nov., isolated from a tropical peat swamp.</title>
        <authorList>
            <person name="Goh C.B.S."/>
            <person name="Lee M.S."/>
            <person name="Parimannan S."/>
            <person name="Pasbakhsh P."/>
            <person name="Yule C.M."/>
            <person name="Rajandas H."/>
            <person name="Loke S."/>
            <person name="Croft L."/>
            <person name="Tan J.B.L."/>
        </authorList>
    </citation>
    <scope>NUCLEOTIDE SEQUENCE</scope>
    <source>
        <strain evidence="1">Mgbs1</strain>
    </source>
</reference>
<comment type="caution">
    <text evidence="1">The sequence shown here is derived from an EMBL/GenBank/DDBJ whole genome shotgun (WGS) entry which is preliminary data.</text>
</comment>
<dbReference type="Proteomes" id="UP000281028">
    <property type="component" value="Unassembled WGS sequence"/>
</dbReference>
<evidence type="ECO:0000313" key="1">
    <source>
        <dbReference type="EMBL" id="NSL90191.1"/>
    </source>
</evidence>
<dbReference type="EMBL" id="RIAR02000001">
    <property type="protein sequence ID" value="NSL90191.1"/>
    <property type="molecule type" value="Genomic_DNA"/>
</dbReference>
<evidence type="ECO:0000313" key="2">
    <source>
        <dbReference type="Proteomes" id="UP000281028"/>
    </source>
</evidence>
<dbReference type="Gene3D" id="1.20.1440.130">
    <property type="entry name" value="VKOR domain"/>
    <property type="match status" value="1"/>
</dbReference>
<sequence length="528" mass="59369">MQTTSASMSFDEAVHTWMKQLHVPVGKKYLQRELWSHPDYPSLTALTDLLDAGGMRYHAMEIAEEDVVIQTYPLLAHLRKGNSEDIYLVSNPNQWKSDDTLKKNWSGVVITPDEDTHWKTPENSQDTRFKQNSRALALALLSSFLLAVFIPIITLNAANITWGVLALSGVFIAVVALALEQGIRIQAFKALCDAMAPGSSNTFRNTSYTQGVAGFSFSDMAFAYFMTQLIFTIAALRDPLWISTGMCIALPVTLVSVFSLMAQQFLTRKWCTRCLLITGILLGQSLLSLALLSFTAEDLNRFTLLTFFMLQAGIALVVKAARVVTEHWRAKMAAADELRQWKKDDAMFMTAMQYAESVDCSPIKNELRIGDPDAPLQITLACNPYCRPCARAFEELDALLTNYPELLAVSVRFICNPDQPDDPHTQAACHLLQQHLLLPEDDPQRREMLTDWFCSLQADKWLKKWRTEVPIDTMPLLKEQVAWAAAAQLTATPAIYLNHRLLPARYRITDLRYLIPAVAQNITTLENS</sequence>
<accession>A0A3S1JHZ5</accession>
<proteinExistence type="predicted"/>
<dbReference type="Gene3D" id="3.40.30.10">
    <property type="entry name" value="Glutaredoxin"/>
    <property type="match status" value="1"/>
</dbReference>
<protein>
    <submittedName>
        <fullName evidence="1">Vitamin K epoxide reductase family protein</fullName>
    </submittedName>
</protein>
<dbReference type="AlphaFoldDB" id="A0A3S1JHZ5"/>
<dbReference type="SUPFAM" id="SSF52833">
    <property type="entry name" value="Thioredoxin-like"/>
    <property type="match status" value="1"/>
</dbReference>
<dbReference type="InterPro" id="IPR038354">
    <property type="entry name" value="VKOR_sf"/>
</dbReference>
<gene>
    <name evidence="1" type="ORF">ECE50_025375</name>
</gene>
<dbReference type="InterPro" id="IPR036249">
    <property type="entry name" value="Thioredoxin-like_sf"/>
</dbReference>